<dbReference type="SUPFAM" id="SSF56601">
    <property type="entry name" value="beta-lactamase/transpeptidase-like"/>
    <property type="match status" value="1"/>
</dbReference>
<dbReference type="RefSeq" id="WP_187714157.1">
    <property type="nucleotide sequence ID" value="NZ_BAABJC010000001.1"/>
</dbReference>
<proteinExistence type="predicted"/>
<dbReference type="InterPro" id="IPR012338">
    <property type="entry name" value="Beta-lactam/transpept-like"/>
</dbReference>
<dbReference type="EMBL" id="CP060780">
    <property type="protein sequence ID" value="QNP42725.1"/>
    <property type="molecule type" value="Genomic_DNA"/>
</dbReference>
<feature type="signal peptide" evidence="1">
    <location>
        <begin position="1"/>
        <end position="21"/>
    </location>
</feature>
<keyword evidence="4" id="KW-1185">Reference proteome</keyword>
<dbReference type="PANTHER" id="PTHR43283">
    <property type="entry name" value="BETA-LACTAMASE-RELATED"/>
    <property type="match status" value="1"/>
</dbReference>
<dbReference type="InterPro" id="IPR050789">
    <property type="entry name" value="Diverse_Enzym_Activities"/>
</dbReference>
<dbReference type="Pfam" id="PF00144">
    <property type="entry name" value="Beta-lactamase"/>
    <property type="match status" value="1"/>
</dbReference>
<organism evidence="3 4">
    <name type="scientific">Sphingomonas daechungensis</name>
    <dbReference type="NCBI Taxonomy" id="1176646"/>
    <lineage>
        <taxon>Bacteria</taxon>
        <taxon>Pseudomonadati</taxon>
        <taxon>Pseudomonadota</taxon>
        <taxon>Alphaproteobacteria</taxon>
        <taxon>Sphingomonadales</taxon>
        <taxon>Sphingomonadaceae</taxon>
        <taxon>Sphingomonas</taxon>
    </lineage>
</organism>
<evidence type="ECO:0000259" key="2">
    <source>
        <dbReference type="Pfam" id="PF00144"/>
    </source>
</evidence>
<gene>
    <name evidence="3" type="ORF">H9L15_11410</name>
</gene>
<dbReference type="Proteomes" id="UP000516134">
    <property type="component" value="Chromosome"/>
</dbReference>
<name>A0ABX6SZ58_9SPHN</name>
<dbReference type="PANTHER" id="PTHR43283:SF3">
    <property type="entry name" value="BETA-LACTAMASE FAMILY PROTEIN (AFU_ORTHOLOGUE AFUA_5G07500)"/>
    <property type="match status" value="1"/>
</dbReference>
<protein>
    <submittedName>
        <fullName evidence="3">Beta-lactamase family protein</fullName>
    </submittedName>
</protein>
<sequence length="421" mass="46418">MRSLAFAAVAATLTLSSAISAPPTSTVTIDKARIDRSLQDMVSSGRAAGASALVWKDGKEAYFGTAGYADREAKRPFSRDTLVQIFSMTKPVSGVAFMQLWEQGKFGLDDPLSMYLPEFANAKVFVGKDTAGNPILVAPRRPILIRDIVRHTAGFGYGPGPTYPEEAFAKADPLNLANDLPEFGRRLATVPLLYEPGTKWRYSAGVDVQALLVQKLSGQPYEEYVRQHIFEPLGMKETGWTQPESILPRLAAGYAKGPDGTLQRKSEADFRHMNFNPERKLTMGGAGLISSVDDFMRFARMLVNGGTLDGVRILKPSTVRMMATNELDARVTDRQWLPDKGNGGFGIDFAVRTGQPKDTQENRGAVGEFFWDGAWSTLFWVDPANKLTAVFFVQKDPFDRSLHRDIRRAIYGDDYLGPTGD</sequence>
<accession>A0ABX6SZ58</accession>
<feature type="chain" id="PRO_5045265525" evidence="1">
    <location>
        <begin position="22"/>
        <end position="421"/>
    </location>
</feature>
<evidence type="ECO:0000313" key="3">
    <source>
        <dbReference type="EMBL" id="QNP42725.1"/>
    </source>
</evidence>
<dbReference type="InterPro" id="IPR001466">
    <property type="entry name" value="Beta-lactam-related"/>
</dbReference>
<feature type="domain" description="Beta-lactamase-related" evidence="2">
    <location>
        <begin position="35"/>
        <end position="407"/>
    </location>
</feature>
<keyword evidence="1" id="KW-0732">Signal</keyword>
<dbReference type="Gene3D" id="3.40.710.10">
    <property type="entry name" value="DD-peptidase/beta-lactamase superfamily"/>
    <property type="match status" value="1"/>
</dbReference>
<evidence type="ECO:0000256" key="1">
    <source>
        <dbReference type="SAM" id="SignalP"/>
    </source>
</evidence>
<evidence type="ECO:0000313" key="4">
    <source>
        <dbReference type="Proteomes" id="UP000516134"/>
    </source>
</evidence>
<reference evidence="3 4" key="1">
    <citation type="submission" date="2020-08" db="EMBL/GenBank/DDBJ databases">
        <title>Genome sequence of Sphingomonas daechungensis KACC 18115T.</title>
        <authorList>
            <person name="Hyun D.-W."/>
            <person name="Bae J.-W."/>
        </authorList>
    </citation>
    <scope>NUCLEOTIDE SEQUENCE [LARGE SCALE GENOMIC DNA]</scope>
    <source>
        <strain evidence="3 4">KACC 18115</strain>
    </source>
</reference>